<name>A0A8J8NLS1_HALGN</name>
<feature type="transmembrane region" description="Helical" evidence="1">
    <location>
        <begin position="182"/>
        <end position="202"/>
    </location>
</feature>
<evidence type="ECO:0000313" key="2">
    <source>
        <dbReference type="EMBL" id="TNV76674.1"/>
    </source>
</evidence>
<dbReference type="EMBL" id="RRYP01013164">
    <property type="protein sequence ID" value="TNV76674.1"/>
    <property type="molecule type" value="Genomic_DNA"/>
</dbReference>
<protein>
    <submittedName>
        <fullName evidence="2">Uncharacterized protein</fullName>
    </submittedName>
</protein>
<accession>A0A8J8NLS1</accession>
<keyword evidence="1" id="KW-1133">Transmembrane helix</keyword>
<feature type="transmembrane region" description="Helical" evidence="1">
    <location>
        <begin position="126"/>
        <end position="147"/>
    </location>
</feature>
<sequence length="203" mass="23104">MDFDILTFWIPAISFAASFLFFPALFFLRVLPLSSMIGYMITLGLQISSPLTSSDFFEPILTASPTILAQVINAWAIPWQIKLVLGEVLSGYIDPTIFDVLFYGAFGVTVLFEIMAIFLPVFKDQFFLWLLIGPFYLINTILKTYVWKQGVLIFQEKIQAGYELDPLAEYNLSNLNFKFIQLLSYILIVAPSNVAIMNFISYV</sequence>
<reference evidence="2" key="1">
    <citation type="submission" date="2019-06" db="EMBL/GenBank/DDBJ databases">
        <authorList>
            <person name="Zheng W."/>
        </authorList>
    </citation>
    <scope>NUCLEOTIDE SEQUENCE</scope>
    <source>
        <strain evidence="2">QDHG01</strain>
    </source>
</reference>
<keyword evidence="1" id="KW-0812">Transmembrane</keyword>
<organism evidence="2 3">
    <name type="scientific">Halteria grandinella</name>
    <dbReference type="NCBI Taxonomy" id="5974"/>
    <lineage>
        <taxon>Eukaryota</taxon>
        <taxon>Sar</taxon>
        <taxon>Alveolata</taxon>
        <taxon>Ciliophora</taxon>
        <taxon>Intramacronucleata</taxon>
        <taxon>Spirotrichea</taxon>
        <taxon>Stichotrichia</taxon>
        <taxon>Sporadotrichida</taxon>
        <taxon>Halteriidae</taxon>
        <taxon>Halteria</taxon>
    </lineage>
</organism>
<keyword evidence="3" id="KW-1185">Reference proteome</keyword>
<proteinExistence type="predicted"/>
<dbReference type="AlphaFoldDB" id="A0A8J8NLS1"/>
<gene>
    <name evidence="2" type="ORF">FGO68_gene16526</name>
</gene>
<dbReference type="Proteomes" id="UP000785679">
    <property type="component" value="Unassembled WGS sequence"/>
</dbReference>
<evidence type="ECO:0000256" key="1">
    <source>
        <dbReference type="SAM" id="Phobius"/>
    </source>
</evidence>
<keyword evidence="1" id="KW-0472">Membrane</keyword>
<comment type="caution">
    <text evidence="2">The sequence shown here is derived from an EMBL/GenBank/DDBJ whole genome shotgun (WGS) entry which is preliminary data.</text>
</comment>
<feature type="transmembrane region" description="Helical" evidence="1">
    <location>
        <begin position="100"/>
        <end position="120"/>
    </location>
</feature>
<feature type="transmembrane region" description="Helical" evidence="1">
    <location>
        <begin position="6"/>
        <end position="31"/>
    </location>
</feature>
<evidence type="ECO:0000313" key="3">
    <source>
        <dbReference type="Proteomes" id="UP000785679"/>
    </source>
</evidence>